<evidence type="ECO:0000313" key="1">
    <source>
        <dbReference type="EMBL" id="GIY02486.1"/>
    </source>
</evidence>
<organism evidence="1 2">
    <name type="scientific">Caerostris darwini</name>
    <dbReference type="NCBI Taxonomy" id="1538125"/>
    <lineage>
        <taxon>Eukaryota</taxon>
        <taxon>Metazoa</taxon>
        <taxon>Ecdysozoa</taxon>
        <taxon>Arthropoda</taxon>
        <taxon>Chelicerata</taxon>
        <taxon>Arachnida</taxon>
        <taxon>Araneae</taxon>
        <taxon>Araneomorphae</taxon>
        <taxon>Entelegynae</taxon>
        <taxon>Araneoidea</taxon>
        <taxon>Araneidae</taxon>
        <taxon>Caerostris</taxon>
    </lineage>
</organism>
<dbReference type="AlphaFoldDB" id="A0AAV4Q2X4"/>
<evidence type="ECO:0000313" key="2">
    <source>
        <dbReference type="Proteomes" id="UP001054837"/>
    </source>
</evidence>
<evidence type="ECO:0008006" key="3">
    <source>
        <dbReference type="Google" id="ProtNLM"/>
    </source>
</evidence>
<gene>
    <name evidence="1" type="ORF">CDAR_369921</name>
</gene>
<name>A0AAV4Q2X4_9ARAC</name>
<reference evidence="1 2" key="1">
    <citation type="submission" date="2021-06" db="EMBL/GenBank/DDBJ databases">
        <title>Caerostris darwini draft genome.</title>
        <authorList>
            <person name="Kono N."/>
            <person name="Arakawa K."/>
        </authorList>
    </citation>
    <scope>NUCLEOTIDE SEQUENCE [LARGE SCALE GENOMIC DNA]</scope>
</reference>
<dbReference type="Proteomes" id="UP001054837">
    <property type="component" value="Unassembled WGS sequence"/>
</dbReference>
<keyword evidence="2" id="KW-1185">Reference proteome</keyword>
<proteinExistence type="predicted"/>
<dbReference type="EMBL" id="BPLQ01003678">
    <property type="protein sequence ID" value="GIY02486.1"/>
    <property type="molecule type" value="Genomic_DNA"/>
</dbReference>
<protein>
    <recommendedName>
        <fullName evidence="3">Ycf15</fullName>
    </recommendedName>
</protein>
<sequence>MLPQQQKTTQENLKSNWLRFQLFRDDTQNPLDWLEVRGNKYNKTGLYFPFCEVSGSRETSSESSPDKSIFICPKLWYAVKDNRIAKWISRRA</sequence>
<comment type="caution">
    <text evidence="1">The sequence shown here is derived from an EMBL/GenBank/DDBJ whole genome shotgun (WGS) entry which is preliminary data.</text>
</comment>
<accession>A0AAV4Q2X4</accession>